<dbReference type="RefSeq" id="XP_053578850.1">
    <property type="nucleotide sequence ID" value="XM_053735284.1"/>
</dbReference>
<evidence type="ECO:0000256" key="1">
    <source>
        <dbReference type="SAM" id="MobiDB-lite"/>
    </source>
</evidence>
<feature type="compositionally biased region" description="Basic and acidic residues" evidence="1">
    <location>
        <begin position="86"/>
        <end position="103"/>
    </location>
</feature>
<feature type="compositionally biased region" description="Polar residues" evidence="1">
    <location>
        <begin position="16"/>
        <end position="28"/>
    </location>
</feature>
<sequence>MWHGNQIITIKEVKNSKSTIPPSGNSGNVALLMNPADGGNSFERKQIPPMSRRESTLTLSASLEDFGEFHHVQHHFGCLKRIKATKSPDSRELRTQSRAKPSD</sequence>
<organism evidence="2 3">
    <name type="scientific">Caenorhabditis remanei</name>
    <name type="common">Caenorhabditis vulgaris</name>
    <dbReference type="NCBI Taxonomy" id="31234"/>
    <lineage>
        <taxon>Eukaryota</taxon>
        <taxon>Metazoa</taxon>
        <taxon>Ecdysozoa</taxon>
        <taxon>Nematoda</taxon>
        <taxon>Chromadorea</taxon>
        <taxon>Rhabditida</taxon>
        <taxon>Rhabditina</taxon>
        <taxon>Rhabditomorpha</taxon>
        <taxon>Rhabditoidea</taxon>
        <taxon>Rhabditidae</taxon>
        <taxon>Peloderinae</taxon>
        <taxon>Caenorhabditis</taxon>
    </lineage>
</organism>
<feature type="region of interest" description="Disordered" evidence="1">
    <location>
        <begin position="16"/>
        <end position="53"/>
    </location>
</feature>
<protein>
    <submittedName>
        <fullName evidence="2">Uncharacterized protein</fullName>
    </submittedName>
</protein>
<dbReference type="KEGG" id="crq:GCK72_023204"/>
<evidence type="ECO:0000313" key="3">
    <source>
        <dbReference type="Proteomes" id="UP000483820"/>
    </source>
</evidence>
<comment type="caution">
    <text evidence="2">The sequence shown here is derived from an EMBL/GenBank/DDBJ whole genome shotgun (WGS) entry which is preliminary data.</text>
</comment>
<evidence type="ECO:0000313" key="2">
    <source>
        <dbReference type="EMBL" id="KAF1746747.1"/>
    </source>
</evidence>
<dbReference type="Proteomes" id="UP000483820">
    <property type="component" value="Chromosome X"/>
</dbReference>
<feature type="compositionally biased region" description="Basic and acidic residues" evidence="1">
    <location>
        <begin position="42"/>
        <end position="53"/>
    </location>
</feature>
<gene>
    <name evidence="2" type="ORF">GCK72_023204</name>
</gene>
<proteinExistence type="predicted"/>
<accession>A0A6A5FW65</accession>
<dbReference type="EMBL" id="WUAV01000006">
    <property type="protein sequence ID" value="KAF1746747.1"/>
    <property type="molecule type" value="Genomic_DNA"/>
</dbReference>
<dbReference type="CTD" id="9809086"/>
<name>A0A6A5FW65_CAERE</name>
<feature type="region of interest" description="Disordered" evidence="1">
    <location>
        <begin position="83"/>
        <end position="103"/>
    </location>
</feature>
<reference evidence="2 3" key="1">
    <citation type="submission" date="2019-12" db="EMBL/GenBank/DDBJ databases">
        <title>Chromosome-level assembly of the Caenorhabditis remanei genome.</title>
        <authorList>
            <person name="Teterina A.A."/>
            <person name="Willis J.H."/>
            <person name="Phillips P.C."/>
        </authorList>
    </citation>
    <scope>NUCLEOTIDE SEQUENCE [LARGE SCALE GENOMIC DNA]</scope>
    <source>
        <strain evidence="2 3">PX506</strain>
        <tissue evidence="2">Whole organism</tissue>
    </source>
</reference>
<dbReference type="AlphaFoldDB" id="A0A6A5FW65"/>
<dbReference type="GeneID" id="9809086"/>